<dbReference type="SUPFAM" id="SSF52799">
    <property type="entry name" value="(Phosphotyrosine protein) phosphatases II"/>
    <property type="match status" value="1"/>
</dbReference>
<dbReference type="Pfam" id="PF00102">
    <property type="entry name" value="Y_phosphatase"/>
    <property type="match status" value="1"/>
</dbReference>
<feature type="compositionally biased region" description="Basic and acidic residues" evidence="1">
    <location>
        <begin position="394"/>
        <end position="404"/>
    </location>
</feature>
<evidence type="ECO:0000313" key="5">
    <source>
        <dbReference type="Proteomes" id="UP000614601"/>
    </source>
</evidence>
<dbReference type="PANTHER" id="PTHR46163:SF5">
    <property type="entry name" value="TYROSINE-PROTEIN PHOSPHATASE"/>
    <property type="match status" value="1"/>
</dbReference>
<dbReference type="InterPro" id="IPR000387">
    <property type="entry name" value="Tyr_Pase_dom"/>
</dbReference>
<protein>
    <submittedName>
        <fullName evidence="4">Uncharacterized protein</fullName>
    </submittedName>
</protein>
<dbReference type="InterPro" id="IPR000242">
    <property type="entry name" value="PTP_cat"/>
</dbReference>
<dbReference type="AlphaFoldDB" id="A0A811LQB0"/>
<dbReference type="PANTHER" id="PTHR46163">
    <property type="entry name" value="TYROSINE-PROTEIN PHOSPHATASE-RELATED"/>
    <property type="match status" value="1"/>
</dbReference>
<reference evidence="4" key="1">
    <citation type="submission" date="2020-09" db="EMBL/GenBank/DDBJ databases">
        <authorList>
            <person name="Kikuchi T."/>
        </authorList>
    </citation>
    <scope>NUCLEOTIDE SEQUENCE</scope>
    <source>
        <strain evidence="4">SH1</strain>
    </source>
</reference>
<dbReference type="CDD" id="cd00047">
    <property type="entry name" value="PTPc"/>
    <property type="match status" value="1"/>
</dbReference>
<dbReference type="Proteomes" id="UP000783686">
    <property type="component" value="Unassembled WGS sequence"/>
</dbReference>
<dbReference type="PROSITE" id="PS50055">
    <property type="entry name" value="TYR_PHOSPHATASE_PTP"/>
    <property type="match status" value="1"/>
</dbReference>
<dbReference type="InterPro" id="IPR016130">
    <property type="entry name" value="Tyr_Pase_AS"/>
</dbReference>
<feature type="region of interest" description="Disordered" evidence="1">
    <location>
        <begin position="1"/>
        <end position="51"/>
    </location>
</feature>
<feature type="compositionally biased region" description="Basic residues" evidence="1">
    <location>
        <begin position="376"/>
        <end position="393"/>
    </location>
</feature>
<dbReference type="InterPro" id="IPR052782">
    <property type="entry name" value="Oocyte-zygote_transition_reg"/>
</dbReference>
<feature type="compositionally biased region" description="Polar residues" evidence="1">
    <location>
        <begin position="37"/>
        <end position="46"/>
    </location>
</feature>
<evidence type="ECO:0000313" key="4">
    <source>
        <dbReference type="EMBL" id="CAD5229257.1"/>
    </source>
</evidence>
<dbReference type="Gene3D" id="3.90.190.10">
    <property type="entry name" value="Protein tyrosine phosphatase superfamily"/>
    <property type="match status" value="1"/>
</dbReference>
<evidence type="ECO:0000256" key="1">
    <source>
        <dbReference type="SAM" id="MobiDB-lite"/>
    </source>
</evidence>
<dbReference type="PRINTS" id="PR00700">
    <property type="entry name" value="PRTYPHPHTASE"/>
</dbReference>
<dbReference type="InterPro" id="IPR003595">
    <property type="entry name" value="Tyr_Pase_cat"/>
</dbReference>
<feature type="domain" description="Tyrosine-protein phosphatase" evidence="2">
    <location>
        <begin position="90"/>
        <end position="342"/>
    </location>
</feature>
<sequence length="425" mass="49278">MSNENHKKKKTQDDKKNPFTTSKKKKAARSKEIASKQQSVNQTPGSDTPEKDLAEGELVLHPKDPQVNPLQQPVLKDLVNHIMKNGIPKLQAEYATLAKYKPPNMTREVQNANKKLCRYKDVSCWDQTRIKLVFPLNSQNDFIHANYVNHPLFKNKFICTQGPMEHTVLDFWRLVWQESVTVIIMLCQCFELKKPKCAQYWPTVVHTPKQVGPFSITADDIKTDDPNVTVTDLKLEFGGDVRRVEHYHWVTWPDKTVPKNASIAFRLLVNPRDYTANPSVIHCSAGVGRTGTLLMLEAMFQHIQNFRPVDVPELLKQLRAQRSQLIQTEDQYVFIHYAMVQYAFMTRTVTLNECQKFFAAYSKYLKEFAEETKAKQTAKKKKKKPVKATRRKEHKEDKKEEKKELDTYFSLHNYEDDSSSSDSKK</sequence>
<gene>
    <name evidence="4" type="ORF">BOKJ2_LOCUS13316</name>
</gene>
<accession>A0A811LQB0</accession>
<evidence type="ECO:0000259" key="3">
    <source>
        <dbReference type="PROSITE" id="PS50056"/>
    </source>
</evidence>
<proteinExistence type="predicted"/>
<dbReference type="SMART" id="SM00404">
    <property type="entry name" value="PTPc_motif"/>
    <property type="match status" value="1"/>
</dbReference>
<dbReference type="OrthoDB" id="10253954at2759"/>
<dbReference type="EMBL" id="CAJFDH010000006">
    <property type="protein sequence ID" value="CAD5229257.1"/>
    <property type="molecule type" value="Genomic_DNA"/>
</dbReference>
<feature type="domain" description="Tyrosine specific protein phosphatases" evidence="3">
    <location>
        <begin position="280"/>
        <end position="333"/>
    </location>
</feature>
<dbReference type="PROSITE" id="PS00383">
    <property type="entry name" value="TYR_PHOSPHATASE_1"/>
    <property type="match status" value="1"/>
</dbReference>
<dbReference type="GO" id="GO:0004725">
    <property type="term" value="F:protein tyrosine phosphatase activity"/>
    <property type="evidence" value="ECO:0007669"/>
    <property type="project" value="InterPro"/>
</dbReference>
<feature type="region of interest" description="Disordered" evidence="1">
    <location>
        <begin position="373"/>
        <end position="404"/>
    </location>
</feature>
<organism evidence="4 5">
    <name type="scientific">Bursaphelenchus okinawaensis</name>
    <dbReference type="NCBI Taxonomy" id="465554"/>
    <lineage>
        <taxon>Eukaryota</taxon>
        <taxon>Metazoa</taxon>
        <taxon>Ecdysozoa</taxon>
        <taxon>Nematoda</taxon>
        <taxon>Chromadorea</taxon>
        <taxon>Rhabditida</taxon>
        <taxon>Tylenchina</taxon>
        <taxon>Tylenchomorpha</taxon>
        <taxon>Aphelenchoidea</taxon>
        <taxon>Aphelenchoididae</taxon>
        <taxon>Bursaphelenchus</taxon>
    </lineage>
</organism>
<dbReference type="Proteomes" id="UP000614601">
    <property type="component" value="Unassembled WGS sequence"/>
</dbReference>
<dbReference type="EMBL" id="CAJFCW020000006">
    <property type="protein sequence ID" value="CAG9126160.1"/>
    <property type="molecule type" value="Genomic_DNA"/>
</dbReference>
<dbReference type="InterPro" id="IPR029021">
    <property type="entry name" value="Prot-tyrosine_phosphatase-like"/>
</dbReference>
<feature type="compositionally biased region" description="Basic residues" evidence="1">
    <location>
        <begin position="1"/>
        <end position="10"/>
    </location>
</feature>
<comment type="caution">
    <text evidence="4">The sequence shown here is derived from an EMBL/GenBank/DDBJ whole genome shotgun (WGS) entry which is preliminary data.</text>
</comment>
<dbReference type="PROSITE" id="PS50056">
    <property type="entry name" value="TYR_PHOSPHATASE_2"/>
    <property type="match status" value="1"/>
</dbReference>
<keyword evidence="5" id="KW-1185">Reference proteome</keyword>
<dbReference type="SMART" id="SM00194">
    <property type="entry name" value="PTPc"/>
    <property type="match status" value="1"/>
</dbReference>
<name>A0A811LQB0_9BILA</name>
<evidence type="ECO:0000259" key="2">
    <source>
        <dbReference type="PROSITE" id="PS50055"/>
    </source>
</evidence>